<dbReference type="PANTHER" id="PTHR13903:SF8">
    <property type="entry name" value="PIRIN"/>
    <property type="match status" value="1"/>
</dbReference>
<dbReference type="SUPFAM" id="SSF51182">
    <property type="entry name" value="RmlC-like cupins"/>
    <property type="match status" value="1"/>
</dbReference>
<evidence type="ECO:0000256" key="1">
    <source>
        <dbReference type="ARBA" id="ARBA00008416"/>
    </source>
</evidence>
<name>A0A644TTA9_9ZZZZ</name>
<gene>
    <name evidence="4" type="ORF">SDC9_15956</name>
</gene>
<dbReference type="InterPro" id="IPR008778">
    <property type="entry name" value="Pirin_C_dom"/>
</dbReference>
<dbReference type="AlphaFoldDB" id="A0A644TTA9"/>
<dbReference type="Gene3D" id="2.60.120.10">
    <property type="entry name" value="Jelly Rolls"/>
    <property type="match status" value="2"/>
</dbReference>
<comment type="caution">
    <text evidence="4">The sequence shown here is derived from an EMBL/GenBank/DDBJ whole genome shotgun (WGS) entry which is preliminary data.</text>
</comment>
<dbReference type="InterPro" id="IPR012093">
    <property type="entry name" value="Pirin"/>
</dbReference>
<dbReference type="Pfam" id="PF05726">
    <property type="entry name" value="Pirin_C"/>
    <property type="match status" value="1"/>
</dbReference>
<dbReference type="InterPro" id="IPR014710">
    <property type="entry name" value="RmlC-like_jellyroll"/>
</dbReference>
<organism evidence="4">
    <name type="scientific">bioreactor metagenome</name>
    <dbReference type="NCBI Taxonomy" id="1076179"/>
    <lineage>
        <taxon>unclassified sequences</taxon>
        <taxon>metagenomes</taxon>
        <taxon>ecological metagenomes</taxon>
    </lineage>
</organism>
<feature type="domain" description="Pirin N-terminal" evidence="2">
    <location>
        <begin position="61"/>
        <end position="146"/>
    </location>
</feature>
<reference evidence="4" key="1">
    <citation type="submission" date="2019-08" db="EMBL/GenBank/DDBJ databases">
        <authorList>
            <person name="Kucharzyk K."/>
            <person name="Murdoch R.W."/>
            <person name="Higgins S."/>
            <person name="Loffler F."/>
        </authorList>
    </citation>
    <scope>NUCLEOTIDE SEQUENCE</scope>
</reference>
<accession>A0A644TTA9</accession>
<feature type="domain" description="Pirin C-terminal" evidence="3">
    <location>
        <begin position="215"/>
        <end position="316"/>
    </location>
</feature>
<protein>
    <recommendedName>
        <fullName evidence="5">Quercetin 2,3-dioxygenase</fullName>
    </recommendedName>
</protein>
<dbReference type="CDD" id="cd02909">
    <property type="entry name" value="cupin_pirin_N"/>
    <property type="match status" value="1"/>
</dbReference>
<evidence type="ECO:0000313" key="4">
    <source>
        <dbReference type="EMBL" id="MPL70203.1"/>
    </source>
</evidence>
<dbReference type="EMBL" id="VSSQ01000051">
    <property type="protein sequence ID" value="MPL70203.1"/>
    <property type="molecule type" value="Genomic_DNA"/>
</dbReference>
<proteinExistence type="inferred from homology"/>
<dbReference type="InterPro" id="IPR003829">
    <property type="entry name" value="Pirin_N_dom"/>
</dbReference>
<evidence type="ECO:0008006" key="5">
    <source>
        <dbReference type="Google" id="ProtNLM"/>
    </source>
</evidence>
<dbReference type="InterPro" id="IPR011051">
    <property type="entry name" value="RmlC_Cupin_sf"/>
</dbReference>
<sequence length="345" mass="39632">MNKDNIENKESILEINSIGFQWEMENPFIFCAHHNDAFPKGNKNQGHDVSLSGRNIGSDFSNKDGFSMYHGDIVPGFPMHPHRGFETVTIVLKGVIDHFDSLKAHGRYSNGDVQWLTTGKGCQHCEMFPLVNQDKDNPLELFQVWLNLPKKDKFCEPNYKMLWAEDIPVFDVVDDNNNKSTIKLISGNYEGRVGLEPTPNSWAFDKNNKVGIVLIKMCPNSKLTIPKATKTMSRNLYFYQGEGSIEIENKNIPSSNRVRLNAEFETQITNKDKESFILLLEGERIDEPVVQYGPFVMNTQEEIYQAIQDYRETEFGGWHWERTDPVHPIDSGRFATYIDGKEEIR</sequence>
<evidence type="ECO:0000259" key="3">
    <source>
        <dbReference type="Pfam" id="PF05726"/>
    </source>
</evidence>
<dbReference type="Pfam" id="PF02678">
    <property type="entry name" value="Pirin"/>
    <property type="match status" value="1"/>
</dbReference>
<dbReference type="PANTHER" id="PTHR13903">
    <property type="entry name" value="PIRIN-RELATED"/>
    <property type="match status" value="1"/>
</dbReference>
<comment type="similarity">
    <text evidence="1">Belongs to the pirin family.</text>
</comment>
<evidence type="ECO:0000259" key="2">
    <source>
        <dbReference type="Pfam" id="PF02678"/>
    </source>
</evidence>